<sequence length="119" mass="13158">MKSRYLEGECRRLLQLLQCVVTENQALHFSLQKGNAPLAKQESDVLFLESLLLGSLPWSLGIICLFTLPPLTLSNLESVEEKAPPGNLAQRGPGSNHFTLSGSEMQSFKNKDEIHMSCS</sequence>
<dbReference type="PANTHER" id="PTHR47416:SF8">
    <property type="entry name" value="BASIC-LEUCINE ZIPPER TRANSCRIPTION FACTOR E-RELATED"/>
    <property type="match status" value="1"/>
</dbReference>
<keyword evidence="4" id="KW-0805">Transcription regulation</keyword>
<evidence type="ECO:0000256" key="2">
    <source>
        <dbReference type="ARBA" id="ARBA00004389"/>
    </source>
</evidence>
<gene>
    <name evidence="9" type="ORF">Dsin_026954</name>
</gene>
<evidence type="ECO:0000256" key="4">
    <source>
        <dbReference type="ARBA" id="ARBA00023015"/>
    </source>
</evidence>
<protein>
    <submittedName>
        <fullName evidence="9">Uncharacterized protein</fullName>
    </submittedName>
</protein>
<proteinExistence type="inferred from homology"/>
<dbReference type="AlphaFoldDB" id="A0AAD9ZZP7"/>
<comment type="caution">
    <text evidence="9">The sequence shown here is derived from an EMBL/GenBank/DDBJ whole genome shotgun (WGS) entry which is preliminary data.</text>
</comment>
<dbReference type="GO" id="GO:0005634">
    <property type="term" value="C:nucleus"/>
    <property type="evidence" value="ECO:0007669"/>
    <property type="project" value="UniProtKB-SubCell"/>
</dbReference>
<dbReference type="Proteomes" id="UP001281410">
    <property type="component" value="Unassembled WGS sequence"/>
</dbReference>
<evidence type="ECO:0000256" key="8">
    <source>
        <dbReference type="SAM" id="MobiDB-lite"/>
    </source>
</evidence>
<evidence type="ECO:0000256" key="3">
    <source>
        <dbReference type="ARBA" id="ARBA00007163"/>
    </source>
</evidence>
<name>A0AAD9ZZP7_9ROSI</name>
<evidence type="ECO:0000256" key="7">
    <source>
        <dbReference type="ARBA" id="ARBA00023242"/>
    </source>
</evidence>
<keyword evidence="5" id="KW-0238">DNA-binding</keyword>
<keyword evidence="6" id="KW-0804">Transcription</keyword>
<keyword evidence="10" id="KW-1185">Reference proteome</keyword>
<organism evidence="9 10">
    <name type="scientific">Dipteronia sinensis</name>
    <dbReference type="NCBI Taxonomy" id="43782"/>
    <lineage>
        <taxon>Eukaryota</taxon>
        <taxon>Viridiplantae</taxon>
        <taxon>Streptophyta</taxon>
        <taxon>Embryophyta</taxon>
        <taxon>Tracheophyta</taxon>
        <taxon>Spermatophyta</taxon>
        <taxon>Magnoliopsida</taxon>
        <taxon>eudicotyledons</taxon>
        <taxon>Gunneridae</taxon>
        <taxon>Pentapetalae</taxon>
        <taxon>rosids</taxon>
        <taxon>malvids</taxon>
        <taxon>Sapindales</taxon>
        <taxon>Sapindaceae</taxon>
        <taxon>Hippocastanoideae</taxon>
        <taxon>Acereae</taxon>
        <taxon>Dipteronia</taxon>
    </lineage>
</organism>
<dbReference type="GO" id="GO:0003677">
    <property type="term" value="F:DNA binding"/>
    <property type="evidence" value="ECO:0007669"/>
    <property type="project" value="UniProtKB-KW"/>
</dbReference>
<feature type="region of interest" description="Disordered" evidence="8">
    <location>
        <begin position="82"/>
        <end position="104"/>
    </location>
</feature>
<accession>A0AAD9ZZP7</accession>
<reference evidence="9" key="1">
    <citation type="journal article" date="2023" name="Plant J.">
        <title>Genome sequences and population genomics provide insights into the demographic history, inbreeding, and mutation load of two 'living fossil' tree species of Dipteronia.</title>
        <authorList>
            <person name="Feng Y."/>
            <person name="Comes H.P."/>
            <person name="Chen J."/>
            <person name="Zhu S."/>
            <person name="Lu R."/>
            <person name="Zhang X."/>
            <person name="Li P."/>
            <person name="Qiu J."/>
            <person name="Olsen K.M."/>
            <person name="Qiu Y."/>
        </authorList>
    </citation>
    <scope>NUCLEOTIDE SEQUENCE</scope>
    <source>
        <strain evidence="9">NBL</strain>
    </source>
</reference>
<evidence type="ECO:0000256" key="1">
    <source>
        <dbReference type="ARBA" id="ARBA00004123"/>
    </source>
</evidence>
<dbReference type="GO" id="GO:0005789">
    <property type="term" value="C:endoplasmic reticulum membrane"/>
    <property type="evidence" value="ECO:0007669"/>
    <property type="project" value="UniProtKB-SubCell"/>
</dbReference>
<keyword evidence="7" id="KW-0539">Nucleus</keyword>
<dbReference type="EMBL" id="JANJYJ010000008">
    <property type="protein sequence ID" value="KAK3195644.1"/>
    <property type="molecule type" value="Genomic_DNA"/>
</dbReference>
<comment type="similarity">
    <text evidence="3">Belongs to the bZIP family.</text>
</comment>
<evidence type="ECO:0000313" key="9">
    <source>
        <dbReference type="EMBL" id="KAK3195644.1"/>
    </source>
</evidence>
<evidence type="ECO:0000313" key="10">
    <source>
        <dbReference type="Proteomes" id="UP001281410"/>
    </source>
</evidence>
<evidence type="ECO:0000256" key="5">
    <source>
        <dbReference type="ARBA" id="ARBA00023125"/>
    </source>
</evidence>
<comment type="subcellular location">
    <subcellularLocation>
        <location evidence="2">Endoplasmic reticulum membrane</location>
        <topology evidence="2">Single-pass membrane protein</topology>
    </subcellularLocation>
    <subcellularLocation>
        <location evidence="1">Nucleus</location>
    </subcellularLocation>
</comment>
<dbReference type="PANTHER" id="PTHR47416">
    <property type="entry name" value="BASIC-LEUCINE ZIPPER TRANSCRIPTION FACTOR F-RELATED"/>
    <property type="match status" value="1"/>
</dbReference>
<evidence type="ECO:0000256" key="6">
    <source>
        <dbReference type="ARBA" id="ARBA00023163"/>
    </source>
</evidence>